<reference evidence="3 4" key="1">
    <citation type="submission" date="2019-03" db="EMBL/GenBank/DDBJ databases">
        <authorList>
            <person name="Gaulin E."/>
            <person name="Dumas B."/>
        </authorList>
    </citation>
    <scope>NUCLEOTIDE SEQUENCE [LARGE SCALE GENOMIC DNA]</scope>
    <source>
        <strain evidence="3">CBS 568.67</strain>
    </source>
</reference>
<feature type="compositionally biased region" description="Low complexity" evidence="1">
    <location>
        <begin position="120"/>
        <end position="141"/>
    </location>
</feature>
<name>A0A485L170_9STRA</name>
<dbReference type="EMBL" id="CAADRA010005503">
    <property type="protein sequence ID" value="VFT90622.1"/>
    <property type="molecule type" value="Genomic_DNA"/>
</dbReference>
<feature type="region of interest" description="Disordered" evidence="1">
    <location>
        <begin position="120"/>
        <end position="155"/>
    </location>
</feature>
<dbReference type="OrthoDB" id="76765at2759"/>
<proteinExistence type="predicted"/>
<dbReference type="EMBL" id="VJMH01005482">
    <property type="protein sequence ID" value="KAF0695356.1"/>
    <property type="molecule type" value="Genomic_DNA"/>
</dbReference>
<evidence type="ECO:0000313" key="4">
    <source>
        <dbReference type="Proteomes" id="UP000332933"/>
    </source>
</evidence>
<evidence type="ECO:0000313" key="2">
    <source>
        <dbReference type="EMBL" id="KAF0695356.1"/>
    </source>
</evidence>
<evidence type="ECO:0000313" key="3">
    <source>
        <dbReference type="EMBL" id="VFT90622.1"/>
    </source>
</evidence>
<organism evidence="3 4">
    <name type="scientific">Aphanomyces stellatus</name>
    <dbReference type="NCBI Taxonomy" id="120398"/>
    <lineage>
        <taxon>Eukaryota</taxon>
        <taxon>Sar</taxon>
        <taxon>Stramenopiles</taxon>
        <taxon>Oomycota</taxon>
        <taxon>Saprolegniomycetes</taxon>
        <taxon>Saprolegniales</taxon>
        <taxon>Verrucalvaceae</taxon>
        <taxon>Aphanomyces</taxon>
    </lineage>
</organism>
<sequence length="283" mass="29705">MSCPLESCNASFFYLPCSTCAPLSSSPLPSRPPQLPADAVSSIYFAPFEAQYTLCKTALTLPVTPTAQQLLSACSYSICTKWFSQVATLSCTVNGHSATIFGNLCNGAGLFVSTGSLTTNPPSLRSTSTPPSSSTGPNAPSIRRFGHRQPHHGPPSQVVHIHLVPSVGQSLCQLTCTIDGDPASNVATLYDDSLGLTATITAKPTIASKPLTTFSTTSSGTSECSDTELAFNTPLAKKCKLDYGIMDVTSALLPLWCSYDSCVKQTKAYATLTCTIDGEPVSP</sequence>
<dbReference type="AlphaFoldDB" id="A0A485L170"/>
<evidence type="ECO:0000256" key="1">
    <source>
        <dbReference type="SAM" id="MobiDB-lite"/>
    </source>
</evidence>
<reference evidence="2" key="2">
    <citation type="submission" date="2019-06" db="EMBL/GenBank/DDBJ databases">
        <title>Genomics analysis of Aphanomyces spp. identifies a new class of oomycete effector associated with host adaptation.</title>
        <authorList>
            <person name="Gaulin E."/>
        </authorList>
    </citation>
    <scope>NUCLEOTIDE SEQUENCE</scope>
    <source>
        <strain evidence="2">CBS 578.67</strain>
    </source>
</reference>
<keyword evidence="4" id="KW-1185">Reference proteome</keyword>
<dbReference type="Proteomes" id="UP000332933">
    <property type="component" value="Unassembled WGS sequence"/>
</dbReference>
<accession>A0A485L170</accession>
<gene>
    <name evidence="3" type="primary">Aste57867_13790</name>
    <name evidence="2" type="ORF">As57867_013740</name>
    <name evidence="3" type="ORF">ASTE57867_13790</name>
</gene>
<protein>
    <submittedName>
        <fullName evidence="3">Aste57867_13790 protein</fullName>
    </submittedName>
</protein>